<gene>
    <name evidence="1" type="ORF">FDQ92_00190</name>
</gene>
<name>A0A4P8KZ20_9BACT</name>
<dbReference type="OrthoDB" id="9861451at2"/>
<dbReference type="EMBL" id="CP040098">
    <property type="protein sequence ID" value="QCQ20759.1"/>
    <property type="molecule type" value="Genomic_DNA"/>
</dbReference>
<evidence type="ECO:0000313" key="2">
    <source>
        <dbReference type="Proteomes" id="UP000298602"/>
    </source>
</evidence>
<accession>A0A4P8KZ20</accession>
<dbReference type="Proteomes" id="UP000298602">
    <property type="component" value="Chromosome"/>
</dbReference>
<proteinExistence type="predicted"/>
<reference evidence="1 2" key="1">
    <citation type="submission" date="2019-05" db="EMBL/GenBank/DDBJ databases">
        <title>The Complete Genome Sequence of the n-alkane-degrading Desulfoglaeba alkanexedens ALDC reveals multiple alkylsuccinate synthase gene clusters.</title>
        <authorList>
            <person name="Callaghan A.V."/>
            <person name="Davidova I.A."/>
            <person name="Duncan K.E."/>
            <person name="Morris B."/>
            <person name="McInerney M.J."/>
        </authorList>
    </citation>
    <scope>NUCLEOTIDE SEQUENCE [LARGE SCALE GENOMIC DNA]</scope>
    <source>
        <strain evidence="1 2">ALDC</strain>
    </source>
</reference>
<keyword evidence="2" id="KW-1185">Reference proteome</keyword>
<dbReference type="RefSeq" id="WP_137422729.1">
    <property type="nucleotide sequence ID" value="NZ_CP040098.1"/>
</dbReference>
<sequence length="103" mass="11726">MEDREYTVIDIIRDPRPWVYEAMELTRTGHHYIYRFDALEGIFTRATVPAGAASTHFRPLGVHDKLPLGGWRVVEKRTLPKSPLRLIDVREPLSEAAGKGSNL</sequence>
<protein>
    <submittedName>
        <fullName evidence="1">Uncharacterized protein</fullName>
    </submittedName>
</protein>
<organism evidence="1 2">
    <name type="scientific">Desulfoglaeba alkanexedens ALDC</name>
    <dbReference type="NCBI Taxonomy" id="980445"/>
    <lineage>
        <taxon>Bacteria</taxon>
        <taxon>Pseudomonadati</taxon>
        <taxon>Thermodesulfobacteriota</taxon>
        <taxon>Syntrophobacteria</taxon>
        <taxon>Syntrophobacterales</taxon>
        <taxon>Syntrophobacteraceae</taxon>
        <taxon>Desulfoglaeba</taxon>
    </lineage>
</organism>
<dbReference type="AlphaFoldDB" id="A0A4P8KZ20"/>
<evidence type="ECO:0000313" key="1">
    <source>
        <dbReference type="EMBL" id="QCQ20759.1"/>
    </source>
</evidence>
<reference evidence="1 2" key="2">
    <citation type="submission" date="2019-05" db="EMBL/GenBank/DDBJ databases">
        <authorList>
            <person name="Suflita J.M."/>
            <person name="Marks C.R."/>
        </authorList>
    </citation>
    <scope>NUCLEOTIDE SEQUENCE [LARGE SCALE GENOMIC DNA]</scope>
    <source>
        <strain evidence="1 2">ALDC</strain>
    </source>
</reference>
<dbReference type="KEGG" id="dax:FDQ92_00190"/>